<organism evidence="6 9">
    <name type="scientific">Bifidobacterium ramosum</name>
    <dbReference type="NCBI Taxonomy" id="1798158"/>
    <lineage>
        <taxon>Bacteria</taxon>
        <taxon>Bacillati</taxon>
        <taxon>Actinomycetota</taxon>
        <taxon>Actinomycetes</taxon>
        <taxon>Bifidobacteriales</taxon>
        <taxon>Bifidobacteriaceae</taxon>
        <taxon>Bifidobacterium</taxon>
    </lineage>
</organism>
<dbReference type="Pfam" id="PF08352">
    <property type="entry name" value="oligo_HPY"/>
    <property type="match status" value="1"/>
</dbReference>
<name>A0A6L4X0R7_9BIFI</name>
<keyword evidence="4 6" id="KW-0067">ATP-binding</keyword>
<dbReference type="SMART" id="SM00382">
    <property type="entry name" value="AAA"/>
    <property type="match status" value="1"/>
</dbReference>
<dbReference type="GO" id="GO:0015833">
    <property type="term" value="P:peptide transport"/>
    <property type="evidence" value="ECO:0007669"/>
    <property type="project" value="InterPro"/>
</dbReference>
<feature type="domain" description="ABC transporter" evidence="5">
    <location>
        <begin position="21"/>
        <end position="262"/>
    </location>
</feature>
<dbReference type="EMBL" id="WHZX01000002">
    <property type="protein sequence ID" value="NEG71294.1"/>
    <property type="molecule type" value="Genomic_DNA"/>
</dbReference>
<reference evidence="6 9" key="2">
    <citation type="submission" date="2019-10" db="EMBL/GenBank/DDBJ databases">
        <title>Characterization of the phylogenetic diversity of two novel species belonging to the genus Bifidobacterium: Bifidobacterium cebidarum sp. nov. and Bifidobacterium leontopitheci sp. nov.</title>
        <authorList>
            <person name="Lugli G.A."/>
            <person name="Duranti S."/>
            <person name="Milani C."/>
            <person name="Turroni F."/>
            <person name="Ventura M."/>
        </authorList>
    </citation>
    <scope>NUCLEOTIDE SEQUENCE [LARGE SCALE GENOMIC DNA]</scope>
    <source>
        <strain evidence="6 9">DSM 100688</strain>
    </source>
</reference>
<evidence type="ECO:0000313" key="8">
    <source>
        <dbReference type="Proteomes" id="UP000469943"/>
    </source>
</evidence>
<evidence type="ECO:0000256" key="4">
    <source>
        <dbReference type="ARBA" id="ARBA00022840"/>
    </source>
</evidence>
<evidence type="ECO:0000313" key="6">
    <source>
        <dbReference type="EMBL" id="KAB8287758.1"/>
    </source>
</evidence>
<keyword evidence="2" id="KW-0813">Transport</keyword>
<dbReference type="InterPro" id="IPR003593">
    <property type="entry name" value="AAA+_ATPase"/>
</dbReference>
<dbReference type="EMBL" id="WBSM01000006">
    <property type="protein sequence ID" value="KAB8287758.1"/>
    <property type="molecule type" value="Genomic_DNA"/>
</dbReference>
<dbReference type="InterPro" id="IPR027417">
    <property type="entry name" value="P-loop_NTPase"/>
</dbReference>
<sequence>MTNDERRATETTETTRTSPILSVDHVSKRFRIAAERYLTAVNDVSLTVSTGETLGIVGESGCGKSTLAKMIVGLERPDVGEILVNGRPVRGSAGRHRGEGGVQIVFQDPQGSLDPHFRVGASVGEPLLAAGLGRAEIQTRVAEALRMVELDADAARHYPHQFSGGQRQRIAIARALAARPELIVLDEPTSALDVSVQAGVLNILLDLQNRTGTSYLFISHDLSVVAHMSHRVAVIDRGSIVETAPAERIFSDPQHPYTKALVDAIPRI</sequence>
<evidence type="ECO:0000313" key="7">
    <source>
        <dbReference type="EMBL" id="NEG71294.1"/>
    </source>
</evidence>
<comment type="caution">
    <text evidence="6">The sequence shown here is derived from an EMBL/GenBank/DDBJ whole genome shotgun (WGS) entry which is preliminary data.</text>
</comment>
<gene>
    <name evidence="6" type="ORF">DSM100688_1225</name>
    <name evidence="7" type="ORF">GFD24_03470</name>
</gene>
<dbReference type="GO" id="GO:0055085">
    <property type="term" value="P:transmembrane transport"/>
    <property type="evidence" value="ECO:0007669"/>
    <property type="project" value="UniProtKB-ARBA"/>
</dbReference>
<dbReference type="Proteomes" id="UP000482084">
    <property type="component" value="Unassembled WGS sequence"/>
</dbReference>
<proteinExistence type="inferred from homology"/>
<dbReference type="Proteomes" id="UP000469943">
    <property type="component" value="Unassembled WGS sequence"/>
</dbReference>
<dbReference type="GO" id="GO:0005524">
    <property type="term" value="F:ATP binding"/>
    <property type="evidence" value="ECO:0007669"/>
    <property type="project" value="UniProtKB-KW"/>
</dbReference>
<evidence type="ECO:0000256" key="3">
    <source>
        <dbReference type="ARBA" id="ARBA00022741"/>
    </source>
</evidence>
<dbReference type="CDD" id="cd03257">
    <property type="entry name" value="ABC_NikE_OppD_transporters"/>
    <property type="match status" value="1"/>
</dbReference>
<dbReference type="PROSITE" id="PS00211">
    <property type="entry name" value="ABC_TRANSPORTER_1"/>
    <property type="match status" value="1"/>
</dbReference>
<evidence type="ECO:0000256" key="2">
    <source>
        <dbReference type="ARBA" id="ARBA00022448"/>
    </source>
</evidence>
<dbReference type="InterPro" id="IPR017871">
    <property type="entry name" value="ABC_transporter-like_CS"/>
</dbReference>
<dbReference type="SUPFAM" id="SSF52540">
    <property type="entry name" value="P-loop containing nucleoside triphosphate hydrolases"/>
    <property type="match status" value="1"/>
</dbReference>
<dbReference type="PANTHER" id="PTHR43776">
    <property type="entry name" value="TRANSPORT ATP-BINDING PROTEIN"/>
    <property type="match status" value="1"/>
</dbReference>
<dbReference type="InterPro" id="IPR013563">
    <property type="entry name" value="Oligopep_ABC_C"/>
</dbReference>
<dbReference type="OrthoDB" id="8481147at2"/>
<keyword evidence="3" id="KW-0547">Nucleotide-binding</keyword>
<dbReference type="Pfam" id="PF00005">
    <property type="entry name" value="ABC_tran"/>
    <property type="match status" value="1"/>
</dbReference>
<evidence type="ECO:0000259" key="5">
    <source>
        <dbReference type="PROSITE" id="PS50893"/>
    </source>
</evidence>
<evidence type="ECO:0000256" key="1">
    <source>
        <dbReference type="ARBA" id="ARBA00005417"/>
    </source>
</evidence>
<dbReference type="InterPro" id="IPR050319">
    <property type="entry name" value="ABC_transp_ATP-bind"/>
</dbReference>
<dbReference type="GO" id="GO:0016887">
    <property type="term" value="F:ATP hydrolysis activity"/>
    <property type="evidence" value="ECO:0007669"/>
    <property type="project" value="InterPro"/>
</dbReference>
<evidence type="ECO:0000313" key="9">
    <source>
        <dbReference type="Proteomes" id="UP000482084"/>
    </source>
</evidence>
<dbReference type="PANTHER" id="PTHR43776:SF7">
    <property type="entry name" value="D,D-DIPEPTIDE TRANSPORT ATP-BINDING PROTEIN DDPF-RELATED"/>
    <property type="match status" value="1"/>
</dbReference>
<protein>
    <submittedName>
        <fullName evidence="7">ATP-binding cassette domain-containing protein</fullName>
    </submittedName>
    <submittedName>
        <fullName evidence="6">Oligopeptide transport ATP-binding protein OppF</fullName>
    </submittedName>
</protein>
<dbReference type="Gene3D" id="3.40.50.300">
    <property type="entry name" value="P-loop containing nucleotide triphosphate hydrolases"/>
    <property type="match status" value="1"/>
</dbReference>
<accession>A0A6L4X0R7</accession>
<keyword evidence="9" id="KW-1185">Reference proteome</keyword>
<reference evidence="7 8" key="1">
    <citation type="submission" date="2019-10" db="EMBL/GenBank/DDBJ databases">
        <title>Bifidobacterium from non-human primates.</title>
        <authorList>
            <person name="Modesto M."/>
        </authorList>
    </citation>
    <scope>NUCLEOTIDE SEQUENCE [LARGE SCALE GENOMIC DNA]</scope>
    <source>
        <strain evidence="7 8">TREM</strain>
    </source>
</reference>
<dbReference type="AlphaFoldDB" id="A0A6L4X0R7"/>
<dbReference type="InterPro" id="IPR003439">
    <property type="entry name" value="ABC_transporter-like_ATP-bd"/>
</dbReference>
<dbReference type="PROSITE" id="PS50893">
    <property type="entry name" value="ABC_TRANSPORTER_2"/>
    <property type="match status" value="1"/>
</dbReference>
<comment type="similarity">
    <text evidence="1">Belongs to the ABC transporter superfamily.</text>
</comment>